<keyword evidence="3" id="KW-1185">Reference proteome</keyword>
<proteinExistence type="predicted"/>
<gene>
    <name evidence="2" type="ORF">BN946_scf184665.g4</name>
</gene>
<evidence type="ECO:0000256" key="1">
    <source>
        <dbReference type="SAM" id="MobiDB-lite"/>
    </source>
</evidence>
<evidence type="ECO:0000313" key="3">
    <source>
        <dbReference type="Proteomes" id="UP000029665"/>
    </source>
</evidence>
<reference evidence="2" key="1">
    <citation type="submission" date="2014-01" db="EMBL/GenBank/DDBJ databases">
        <title>The genome of the white-rot fungus Pycnoporus cinnabarinus: a basidiomycete model with a versatile arsenal for lignocellulosic biomass breakdown.</title>
        <authorList>
            <person name="Levasseur A."/>
            <person name="Lomascolo A."/>
            <person name="Ruiz-Duenas F.J."/>
            <person name="Uzan E."/>
            <person name="Piumi F."/>
            <person name="Kues U."/>
            <person name="Ram A.F.J."/>
            <person name="Murat C."/>
            <person name="Haon M."/>
            <person name="Benoit I."/>
            <person name="Arfi Y."/>
            <person name="Chevret D."/>
            <person name="Drula E."/>
            <person name="Kwon M.J."/>
            <person name="Gouret P."/>
            <person name="Lesage-Meessen L."/>
            <person name="Lombard V."/>
            <person name="Mariette J."/>
            <person name="Noirot C."/>
            <person name="Park J."/>
            <person name="Patyshakuliyeva A."/>
            <person name="Wieneger R.A.B."/>
            <person name="Wosten H.A.B."/>
            <person name="Martin F."/>
            <person name="Coutinho P.M."/>
            <person name="de Vries R."/>
            <person name="Martinez A.T."/>
            <person name="Klopp C."/>
            <person name="Pontarotti P."/>
            <person name="Henrissat B."/>
            <person name="Record E."/>
        </authorList>
    </citation>
    <scope>NUCLEOTIDE SEQUENCE [LARGE SCALE GENOMIC DNA]</scope>
    <source>
        <strain evidence="2">BRFM137</strain>
    </source>
</reference>
<evidence type="ECO:0000313" key="2">
    <source>
        <dbReference type="EMBL" id="CDO76012.1"/>
    </source>
</evidence>
<organism evidence="2 3">
    <name type="scientific">Pycnoporus cinnabarinus</name>
    <name type="common">Cinnabar-red polypore</name>
    <name type="synonym">Trametes cinnabarina</name>
    <dbReference type="NCBI Taxonomy" id="5643"/>
    <lineage>
        <taxon>Eukaryota</taxon>
        <taxon>Fungi</taxon>
        <taxon>Dikarya</taxon>
        <taxon>Basidiomycota</taxon>
        <taxon>Agaricomycotina</taxon>
        <taxon>Agaricomycetes</taxon>
        <taxon>Polyporales</taxon>
        <taxon>Polyporaceae</taxon>
        <taxon>Trametes</taxon>
    </lineage>
</organism>
<comment type="caution">
    <text evidence="2">The sequence shown here is derived from an EMBL/GenBank/DDBJ whole genome shotgun (WGS) entry which is preliminary data.</text>
</comment>
<sequence length="155" mass="15968">MIMMHLPPHIALADTIPPPSAPVRHAPPAAVRRSGSPAAPSFSGSLMSSAHASVPDYLDVRLSMLIDICSSNEPATYIPPSLDSFLPCSTGIVDHRPCTVPEFNTLSIPGIYSAAAALINTSAPSDAEPGSFVFGYGHGPVTSSSTASDTAQPLT</sequence>
<accession>A0A060SN97</accession>
<name>A0A060SN97_PYCCI</name>
<feature type="compositionally biased region" description="Low complexity" evidence="1">
    <location>
        <begin position="22"/>
        <end position="36"/>
    </location>
</feature>
<dbReference type="Proteomes" id="UP000029665">
    <property type="component" value="Unassembled WGS sequence"/>
</dbReference>
<dbReference type="AlphaFoldDB" id="A0A060SN97"/>
<dbReference type="HOGENOM" id="CLU_1696401_0_0_1"/>
<protein>
    <submittedName>
        <fullName evidence="2">Uncharacterized protein</fullName>
    </submittedName>
</protein>
<dbReference type="EMBL" id="CCBP010000323">
    <property type="protein sequence ID" value="CDO76012.1"/>
    <property type="molecule type" value="Genomic_DNA"/>
</dbReference>
<feature type="region of interest" description="Disordered" evidence="1">
    <location>
        <begin position="17"/>
        <end position="36"/>
    </location>
</feature>